<dbReference type="Gene3D" id="1.20.1270.160">
    <property type="match status" value="1"/>
</dbReference>
<dbReference type="InterPro" id="IPR006342">
    <property type="entry name" value="FkbM_mtfrase"/>
</dbReference>
<reference evidence="2 3" key="1">
    <citation type="submission" date="2016-10" db="EMBL/GenBank/DDBJ databases">
        <authorList>
            <person name="de Groot N.N."/>
        </authorList>
    </citation>
    <scope>NUCLEOTIDE SEQUENCE [LARGE SCALE GENOMIC DNA]</scope>
    <source>
        <strain evidence="2 3">DSM 16619</strain>
    </source>
</reference>
<gene>
    <name evidence="2" type="ORF">SAMN05192589_11838</name>
</gene>
<dbReference type="GO" id="GO:0032259">
    <property type="term" value="P:methylation"/>
    <property type="evidence" value="ECO:0007669"/>
    <property type="project" value="UniProtKB-KW"/>
</dbReference>
<dbReference type="SUPFAM" id="SSF53335">
    <property type="entry name" value="S-adenosyl-L-methionine-dependent methyltransferases"/>
    <property type="match status" value="1"/>
</dbReference>
<dbReference type="OrthoDB" id="5329963at2"/>
<feature type="domain" description="Methyltransferase FkbM" evidence="1">
    <location>
        <begin position="188"/>
        <end position="330"/>
    </location>
</feature>
<accession>A0A1G7D623</accession>
<keyword evidence="3" id="KW-1185">Reference proteome</keyword>
<proteinExistence type="predicted"/>
<name>A0A1G7D623_9BURK</name>
<dbReference type="Proteomes" id="UP000198781">
    <property type="component" value="Unassembled WGS sequence"/>
</dbReference>
<dbReference type="Gene3D" id="3.40.50.720">
    <property type="entry name" value="NAD(P)-binding Rossmann-like Domain"/>
    <property type="match status" value="1"/>
</dbReference>
<dbReference type="Pfam" id="PF05050">
    <property type="entry name" value="Methyltransf_21"/>
    <property type="match status" value="1"/>
</dbReference>
<dbReference type="RefSeq" id="WP_139160470.1">
    <property type="nucleotide sequence ID" value="NZ_FMZC01000018.1"/>
</dbReference>
<sequence>MRFLHGGAETPFILLGTKDFAAIFISNVGDRARVLYVVDDFKCHRGELFYGIEIISTDKFLELVRQSPDVVALNCCRVDFSRRFFENLCRFHDVPCLNHEQAIRLLGMNDIIDYRICDWGPSIASRFHDYLAIGQRFADPYSLETLHGVMMFHLTCNPEWHLNIARPYSTLYFRSGLFSLTNKEKFVDCGASVGESTSGLIDVTRGQFTHSWMIEPDRQNIETLRKLQRKYAGTPLESKITLHPVAVGDRVTEVPFHHLGGHAGVVAPNLDATPDRVSVQPVDMIIDDIPTFIKIDIEGFELAALRGSAKAIAGGKPKLALSAYHRPTDLLDLTNYVDSISTGYVLGLRHHTEERWDTCLYFY</sequence>
<dbReference type="PANTHER" id="PTHR34203:SF15">
    <property type="entry name" value="SLL1173 PROTEIN"/>
    <property type="match status" value="1"/>
</dbReference>
<keyword evidence="2" id="KW-0808">Transferase</keyword>
<evidence type="ECO:0000313" key="3">
    <source>
        <dbReference type="Proteomes" id="UP000198781"/>
    </source>
</evidence>
<dbReference type="InterPro" id="IPR029063">
    <property type="entry name" value="SAM-dependent_MTases_sf"/>
</dbReference>
<dbReference type="InterPro" id="IPR052514">
    <property type="entry name" value="SAM-dependent_MTase"/>
</dbReference>
<dbReference type="Gene3D" id="3.40.50.150">
    <property type="entry name" value="Vaccinia Virus protein VP39"/>
    <property type="match status" value="1"/>
</dbReference>
<dbReference type="NCBIfam" id="TIGR01444">
    <property type="entry name" value="fkbM_fam"/>
    <property type="match status" value="1"/>
</dbReference>
<protein>
    <submittedName>
        <fullName evidence="2">Methyltransferase, FkbM family</fullName>
    </submittedName>
</protein>
<dbReference type="GO" id="GO:0008168">
    <property type="term" value="F:methyltransferase activity"/>
    <property type="evidence" value="ECO:0007669"/>
    <property type="project" value="UniProtKB-KW"/>
</dbReference>
<evidence type="ECO:0000313" key="2">
    <source>
        <dbReference type="EMBL" id="SDE47012.1"/>
    </source>
</evidence>
<dbReference type="PANTHER" id="PTHR34203">
    <property type="entry name" value="METHYLTRANSFERASE, FKBM FAMILY PROTEIN"/>
    <property type="match status" value="1"/>
</dbReference>
<evidence type="ECO:0000259" key="1">
    <source>
        <dbReference type="Pfam" id="PF05050"/>
    </source>
</evidence>
<organism evidence="2 3">
    <name type="scientific">Paracidovorax valerianellae</name>
    <dbReference type="NCBI Taxonomy" id="187868"/>
    <lineage>
        <taxon>Bacteria</taxon>
        <taxon>Pseudomonadati</taxon>
        <taxon>Pseudomonadota</taxon>
        <taxon>Betaproteobacteria</taxon>
        <taxon>Burkholderiales</taxon>
        <taxon>Comamonadaceae</taxon>
        <taxon>Paracidovorax</taxon>
    </lineage>
</organism>
<keyword evidence="2" id="KW-0489">Methyltransferase</keyword>
<dbReference type="EMBL" id="FMZC01000018">
    <property type="protein sequence ID" value="SDE47012.1"/>
    <property type="molecule type" value="Genomic_DNA"/>
</dbReference>
<dbReference type="AlphaFoldDB" id="A0A1G7D623"/>
<dbReference type="STRING" id="187868.SAMN05192589_11838"/>